<feature type="binding site" evidence="7">
    <location>
        <position position="217"/>
    </location>
    <ligand>
        <name>ATP</name>
        <dbReference type="ChEBI" id="CHEBI:30616"/>
    </ligand>
</feature>
<evidence type="ECO:0000256" key="7">
    <source>
        <dbReference type="PROSITE-ProRule" id="PRU10141"/>
    </source>
</evidence>
<dbReference type="SUPFAM" id="SSF56112">
    <property type="entry name" value="Protein kinase-like (PK-like)"/>
    <property type="match status" value="1"/>
</dbReference>
<dbReference type="InterPro" id="IPR045270">
    <property type="entry name" value="STKc_AGC"/>
</dbReference>
<reference evidence="11 12" key="1">
    <citation type="journal article" date="2022" name="bioRxiv">
        <title>Genomics of Preaxostyla Flagellates Illuminates Evolutionary Transitions and the Path Towards Mitochondrial Loss.</title>
        <authorList>
            <person name="Novak L.V.F."/>
            <person name="Treitli S.C."/>
            <person name="Pyrih J."/>
            <person name="Halakuc P."/>
            <person name="Pipaliya S.V."/>
            <person name="Vacek V."/>
            <person name="Brzon O."/>
            <person name="Soukal P."/>
            <person name="Eme L."/>
            <person name="Dacks J.B."/>
            <person name="Karnkowska A."/>
            <person name="Elias M."/>
            <person name="Hampl V."/>
        </authorList>
    </citation>
    <scope>NUCLEOTIDE SEQUENCE [LARGE SCALE GENOMIC DNA]</scope>
    <source>
        <strain evidence="11">NAU3</strain>
        <tissue evidence="11">Gut</tissue>
    </source>
</reference>
<protein>
    <recommendedName>
        <fullName evidence="13">Non-specific serine/threonine protein kinase</fullName>
    </recommendedName>
</protein>
<dbReference type="Gene3D" id="3.30.200.20">
    <property type="entry name" value="Phosphorylase Kinase, domain 1"/>
    <property type="match status" value="1"/>
</dbReference>
<evidence type="ECO:0000259" key="10">
    <source>
        <dbReference type="PROSITE" id="PS51285"/>
    </source>
</evidence>
<dbReference type="GO" id="GO:0016740">
    <property type="term" value="F:transferase activity"/>
    <property type="evidence" value="ECO:0007669"/>
    <property type="project" value="UniProtKB-KW"/>
</dbReference>
<gene>
    <name evidence="11" type="ORF">BLNAU_24936</name>
</gene>
<dbReference type="Pfam" id="PF00433">
    <property type="entry name" value="Pkinase_C"/>
    <property type="match status" value="1"/>
</dbReference>
<feature type="region of interest" description="Disordered" evidence="8">
    <location>
        <begin position="147"/>
        <end position="167"/>
    </location>
</feature>
<dbReference type="SMART" id="SM00220">
    <property type="entry name" value="S_TKc"/>
    <property type="match status" value="1"/>
</dbReference>
<dbReference type="PROSITE" id="PS51285">
    <property type="entry name" value="AGC_KINASE_CTER"/>
    <property type="match status" value="1"/>
</dbReference>
<evidence type="ECO:0000256" key="5">
    <source>
        <dbReference type="ARBA" id="ARBA00022777"/>
    </source>
</evidence>
<keyword evidence="6 7" id="KW-0067">ATP-binding</keyword>
<comment type="caution">
    <text evidence="11">The sequence shown here is derived from an EMBL/GenBank/DDBJ whole genome shotgun (WGS) entry which is preliminary data.</text>
</comment>
<dbReference type="InterPro" id="IPR000961">
    <property type="entry name" value="AGC-kinase_C"/>
</dbReference>
<dbReference type="PROSITE" id="PS00108">
    <property type="entry name" value="PROTEIN_KINASE_ST"/>
    <property type="match status" value="1"/>
</dbReference>
<evidence type="ECO:0000313" key="12">
    <source>
        <dbReference type="Proteomes" id="UP001281761"/>
    </source>
</evidence>
<evidence type="ECO:0000256" key="3">
    <source>
        <dbReference type="ARBA" id="ARBA00022679"/>
    </source>
</evidence>
<feature type="domain" description="Protein kinase" evidence="9">
    <location>
        <begin position="188"/>
        <end position="451"/>
    </location>
</feature>
<dbReference type="EMBL" id="JARBJD010000730">
    <property type="protein sequence ID" value="KAK2940156.1"/>
    <property type="molecule type" value="Genomic_DNA"/>
</dbReference>
<dbReference type="Pfam" id="PF00069">
    <property type="entry name" value="Pkinase"/>
    <property type="match status" value="1"/>
</dbReference>
<organism evidence="11 12">
    <name type="scientific">Blattamonas nauphoetae</name>
    <dbReference type="NCBI Taxonomy" id="2049346"/>
    <lineage>
        <taxon>Eukaryota</taxon>
        <taxon>Metamonada</taxon>
        <taxon>Preaxostyla</taxon>
        <taxon>Oxymonadida</taxon>
        <taxon>Blattamonas</taxon>
    </lineage>
</organism>
<evidence type="ECO:0000256" key="6">
    <source>
        <dbReference type="ARBA" id="ARBA00022840"/>
    </source>
</evidence>
<accession>A0ABQ9WL23</accession>
<evidence type="ECO:0000256" key="4">
    <source>
        <dbReference type="ARBA" id="ARBA00022741"/>
    </source>
</evidence>
<keyword evidence="1" id="KW-0723">Serine/threonine-protein kinase</keyword>
<dbReference type="InterPro" id="IPR000719">
    <property type="entry name" value="Prot_kinase_dom"/>
</dbReference>
<proteinExistence type="predicted"/>
<evidence type="ECO:0000256" key="2">
    <source>
        <dbReference type="ARBA" id="ARBA00022553"/>
    </source>
</evidence>
<feature type="compositionally biased region" description="Polar residues" evidence="8">
    <location>
        <begin position="150"/>
        <end position="159"/>
    </location>
</feature>
<name>A0ABQ9WL23_9EUKA</name>
<feature type="region of interest" description="Disordered" evidence="8">
    <location>
        <begin position="550"/>
        <end position="605"/>
    </location>
</feature>
<dbReference type="Gene3D" id="1.10.510.10">
    <property type="entry name" value="Transferase(Phosphotransferase) domain 1"/>
    <property type="match status" value="1"/>
</dbReference>
<dbReference type="SMART" id="SM00133">
    <property type="entry name" value="S_TK_X"/>
    <property type="match status" value="1"/>
</dbReference>
<evidence type="ECO:0000256" key="8">
    <source>
        <dbReference type="SAM" id="MobiDB-lite"/>
    </source>
</evidence>
<dbReference type="InterPro" id="IPR008271">
    <property type="entry name" value="Ser/Thr_kinase_AS"/>
</dbReference>
<feature type="compositionally biased region" description="Basic and acidic residues" evidence="8">
    <location>
        <begin position="23"/>
        <end position="33"/>
    </location>
</feature>
<sequence length="605" mass="67024">MAKQILLRITRRLSQLDQAKSNDMTERKEDPAVKKPGSSGKIPVNVVKIGQKGKKQPQKLVMSRDGIKCVKKNEDGWNKPPSSILAIAPSGSDKKTFTITTLHQQTFEVEDPAIYKRVCDLLKHMGAGMQSLEQSLSQLGVPASAILKSEPQSTKTRPSLRSKASETPANLLSLERLDPSHFVSMSDFELLHCVGKGSFGKVFQTRKISDGGIYAMKILKKKDLYDKNQIEHTLTERKILATINHSFMTRLHYAFQTDTKLYIVMDYVNGGEIFFHLRRARRFPEALAIFYCAEVVSAINHLHKRNIIYRDLKPENVLLDIDGHIVLTDFGLSKIGITSVGGEGEGETTLTFCGTPEYLAPEILQNMPHGKAVDWWSTGILFYEMLTGMPPFYSANKQEMFLNTLRAPLTIPDSVSEDARDFLKRSLNRHPEQRLGSGPGGGQEVLDHPLFKSINWEQLDARQLSPPFKPRFKVGSSSPFPTSLCLSCFPFRRSFAAQNGIMDISNFDKEFLSLPLTDSPGPVLPEAVLARVNKEFSGWEYNKDVLGSAGKTGRPVPIYPGTAGAPSPKPAAEAPVKKPSSSKAPPAEGATKVRKSTSKPKESVE</sequence>
<feature type="compositionally biased region" description="Low complexity" evidence="8">
    <location>
        <begin position="563"/>
        <end position="590"/>
    </location>
</feature>
<dbReference type="PROSITE" id="PS00107">
    <property type="entry name" value="PROTEIN_KINASE_ATP"/>
    <property type="match status" value="1"/>
</dbReference>
<evidence type="ECO:0000313" key="11">
    <source>
        <dbReference type="EMBL" id="KAK2940156.1"/>
    </source>
</evidence>
<dbReference type="InterPro" id="IPR017892">
    <property type="entry name" value="Pkinase_C"/>
</dbReference>
<feature type="region of interest" description="Disordered" evidence="8">
    <location>
        <begin position="17"/>
        <end position="43"/>
    </location>
</feature>
<dbReference type="InterPro" id="IPR017441">
    <property type="entry name" value="Protein_kinase_ATP_BS"/>
</dbReference>
<keyword evidence="2" id="KW-0597">Phosphoprotein</keyword>
<keyword evidence="12" id="KW-1185">Reference proteome</keyword>
<dbReference type="PANTHER" id="PTHR24351">
    <property type="entry name" value="RIBOSOMAL PROTEIN S6 KINASE"/>
    <property type="match status" value="1"/>
</dbReference>
<evidence type="ECO:0000259" key="9">
    <source>
        <dbReference type="PROSITE" id="PS50011"/>
    </source>
</evidence>
<feature type="domain" description="AGC-kinase C-terminal" evidence="10">
    <location>
        <begin position="452"/>
        <end position="551"/>
    </location>
</feature>
<dbReference type="CDD" id="cd05123">
    <property type="entry name" value="STKc_AGC"/>
    <property type="match status" value="1"/>
</dbReference>
<keyword evidence="3 11" id="KW-0808">Transferase</keyword>
<evidence type="ECO:0008006" key="13">
    <source>
        <dbReference type="Google" id="ProtNLM"/>
    </source>
</evidence>
<dbReference type="Proteomes" id="UP001281761">
    <property type="component" value="Unassembled WGS sequence"/>
</dbReference>
<evidence type="ECO:0000256" key="1">
    <source>
        <dbReference type="ARBA" id="ARBA00022527"/>
    </source>
</evidence>
<dbReference type="InterPro" id="IPR011009">
    <property type="entry name" value="Kinase-like_dom_sf"/>
</dbReference>
<dbReference type="PROSITE" id="PS50011">
    <property type="entry name" value="PROTEIN_KINASE_DOM"/>
    <property type="match status" value="1"/>
</dbReference>
<keyword evidence="5" id="KW-0418">Kinase</keyword>
<keyword evidence="4 7" id="KW-0547">Nucleotide-binding</keyword>